<organism evidence="1 2">
    <name type="scientific">Mycobacterium rhizamassiliense</name>
    <dbReference type="NCBI Taxonomy" id="1841860"/>
    <lineage>
        <taxon>Bacteria</taxon>
        <taxon>Bacillati</taxon>
        <taxon>Actinomycetota</taxon>
        <taxon>Actinomycetes</taxon>
        <taxon>Mycobacteriales</taxon>
        <taxon>Mycobacteriaceae</taxon>
        <taxon>Mycobacterium</taxon>
    </lineage>
</organism>
<evidence type="ECO:0000313" key="2">
    <source>
        <dbReference type="Proteomes" id="UP000240988"/>
    </source>
</evidence>
<reference evidence="1 2" key="1">
    <citation type="submission" date="2017-01" db="EMBL/GenBank/DDBJ databases">
        <authorList>
            <consortium name="Urmite Genomes"/>
        </authorList>
    </citation>
    <scope>NUCLEOTIDE SEQUENCE [LARGE SCALE GENOMIC DNA]</scope>
    <source>
        <strain evidence="1 2">AB57</strain>
    </source>
</reference>
<protein>
    <submittedName>
        <fullName evidence="1">Uncharacterized protein</fullName>
    </submittedName>
</protein>
<accession>A0A2U3NTE9</accession>
<proteinExistence type="predicted"/>
<dbReference type="AlphaFoldDB" id="A0A2U3NTE9"/>
<feature type="non-terminal residue" evidence="1">
    <location>
        <position position="1"/>
    </location>
</feature>
<dbReference type="EMBL" id="FUFA01000004">
    <property type="protein sequence ID" value="SPM34776.1"/>
    <property type="molecule type" value="Genomic_DNA"/>
</dbReference>
<evidence type="ECO:0000313" key="1">
    <source>
        <dbReference type="EMBL" id="SPM34776.1"/>
    </source>
</evidence>
<gene>
    <name evidence="1" type="ORF">MRAB57_2597</name>
</gene>
<keyword evidence="2" id="KW-1185">Reference proteome</keyword>
<sequence>VLRSLDEQLALVGQEHGEALEWSPQERFQVDLLAAETDRTVDLAAMYDACGDDVKLRVKLSAELRLLRQSTARMIREIKTELPERPTPTALRIKGAGRQRTSPFGSRGGAVVTCGFRRRCQTHDMVVA</sequence>
<name>A0A2U3NTE9_9MYCO</name>
<dbReference type="Proteomes" id="UP000240988">
    <property type="component" value="Unassembled WGS sequence"/>
</dbReference>